<evidence type="ECO:0000256" key="1">
    <source>
        <dbReference type="ARBA" id="ARBA00022441"/>
    </source>
</evidence>
<dbReference type="Proteomes" id="UP000239539">
    <property type="component" value="Unassembled WGS sequence"/>
</dbReference>
<sequence>MLFKKPKTIALRIFLGAVPQFSFVLSAFIIAATATVSAAAAPISLPALPEPVSNNAVASVFIEDTQYIFSFMGLGVGKTFKDVHNRAWQLVINEDDSSKRNNAPQWQALPPVPSSLTLKGRLASVAVGVKDSVYIFGGYTVDEDHNEISTPDVYKYSPTTTKYERLAPMPVPVDDATALVYQDRYVYLVSGWHNDGNVNLVQVYDTQTGQWQQASPFLGNPVFGHAGGIVNNTMVICDGVSVTPHSNKRRSFAAETACFKGKIDEENPFKIDWRTLQHPTGSARYRMAAAGDEATNKIYFVGGSTNPYNYNGIGYNGKPSTADGAIWTFDIAKETWAIPKTEAEAPTMDHRGLIDINGTWITIGGMIGAQHVTSKVISHFSTLEEVCCLSKSQASSDVSIQASDGQAVEVVKSASNSKCQHQNDIYGAK</sequence>
<evidence type="ECO:0000256" key="2">
    <source>
        <dbReference type="ARBA" id="ARBA00022737"/>
    </source>
</evidence>
<keyword evidence="2" id="KW-0677">Repeat</keyword>
<dbReference type="Gene3D" id="2.120.10.80">
    <property type="entry name" value="Kelch-type beta propeller"/>
    <property type="match status" value="2"/>
</dbReference>
<dbReference type="RefSeq" id="WP_105929373.1">
    <property type="nucleotide sequence ID" value="NZ_PVNO01000001.1"/>
</dbReference>
<accession>A0ABX5CTZ4</accession>
<evidence type="ECO:0000313" key="4">
    <source>
        <dbReference type="Proteomes" id="UP000239539"/>
    </source>
</evidence>
<name>A0ABX5CTZ4_9ALTE</name>
<proteinExistence type="predicted"/>
<protein>
    <submittedName>
        <fullName evidence="3">Galactose oxidase</fullName>
    </submittedName>
</protein>
<keyword evidence="1" id="KW-0880">Kelch repeat</keyword>
<keyword evidence="4" id="KW-1185">Reference proteome</keyword>
<dbReference type="Pfam" id="PF01344">
    <property type="entry name" value="Kelch_1"/>
    <property type="match status" value="1"/>
</dbReference>
<gene>
    <name evidence="3" type="ORF">C6Y39_00515</name>
</gene>
<evidence type="ECO:0000313" key="3">
    <source>
        <dbReference type="EMBL" id="PRO70870.1"/>
    </source>
</evidence>
<dbReference type="PANTHER" id="PTHR46344">
    <property type="entry name" value="OS02G0202900 PROTEIN"/>
    <property type="match status" value="1"/>
</dbReference>
<dbReference type="InterPro" id="IPR006652">
    <property type="entry name" value="Kelch_1"/>
</dbReference>
<dbReference type="SUPFAM" id="SSF117281">
    <property type="entry name" value="Kelch motif"/>
    <property type="match status" value="1"/>
</dbReference>
<dbReference type="EMBL" id="PVNO01000001">
    <property type="protein sequence ID" value="PRO70870.1"/>
    <property type="molecule type" value="Genomic_DNA"/>
</dbReference>
<dbReference type="InterPro" id="IPR015915">
    <property type="entry name" value="Kelch-typ_b-propeller"/>
</dbReference>
<comment type="caution">
    <text evidence="3">The sequence shown here is derived from an EMBL/GenBank/DDBJ whole genome shotgun (WGS) entry which is preliminary data.</text>
</comment>
<reference evidence="4" key="1">
    <citation type="journal article" date="2020" name="Int. J. Syst. Evol. Microbiol.">
        <title>Alteromonas alba sp. nov., a marine bacterium isolated from the seawater of the West Pacific Ocean.</title>
        <authorList>
            <person name="Sun C."/>
            <person name="Wu Y.-H."/>
            <person name="Xamxidin M."/>
            <person name="Cheng H."/>
            <person name="Xu X.-W."/>
        </authorList>
    </citation>
    <scope>NUCLEOTIDE SEQUENCE [LARGE SCALE GENOMIC DNA]</scope>
    <source>
        <strain evidence="4">9a2</strain>
    </source>
</reference>
<dbReference type="PANTHER" id="PTHR46344:SF27">
    <property type="entry name" value="KELCH REPEAT SUPERFAMILY PROTEIN"/>
    <property type="match status" value="1"/>
</dbReference>
<organism evidence="3 4">
    <name type="scientific">Alteromonas gracilis</name>
    <dbReference type="NCBI Taxonomy" id="1479524"/>
    <lineage>
        <taxon>Bacteria</taxon>
        <taxon>Pseudomonadati</taxon>
        <taxon>Pseudomonadota</taxon>
        <taxon>Gammaproteobacteria</taxon>
        <taxon>Alteromonadales</taxon>
        <taxon>Alteromonadaceae</taxon>
        <taxon>Alteromonas/Salinimonas group</taxon>
        <taxon>Alteromonas</taxon>
    </lineage>
</organism>